<protein>
    <submittedName>
        <fullName evidence="5">Uncharacterized protein LOC106806987</fullName>
    </submittedName>
</protein>
<feature type="region of interest" description="Disordered" evidence="2">
    <location>
        <begin position="267"/>
        <end position="362"/>
    </location>
</feature>
<feature type="domain" description="C2H2-type" evidence="3">
    <location>
        <begin position="469"/>
        <end position="497"/>
    </location>
</feature>
<evidence type="ECO:0000259" key="3">
    <source>
        <dbReference type="PROSITE" id="PS50157"/>
    </source>
</evidence>
<feature type="region of interest" description="Disordered" evidence="2">
    <location>
        <begin position="413"/>
        <end position="456"/>
    </location>
</feature>
<feature type="compositionally biased region" description="Polar residues" evidence="2">
    <location>
        <begin position="113"/>
        <end position="124"/>
    </location>
</feature>
<reference evidence="5" key="1">
    <citation type="submission" date="2025-08" db="UniProtKB">
        <authorList>
            <consortium name="RefSeq"/>
        </authorList>
    </citation>
    <scope>IDENTIFICATION</scope>
</reference>
<evidence type="ECO:0000256" key="2">
    <source>
        <dbReference type="SAM" id="MobiDB-lite"/>
    </source>
</evidence>
<evidence type="ECO:0000256" key="1">
    <source>
        <dbReference type="PROSITE-ProRule" id="PRU00042"/>
    </source>
</evidence>
<feature type="region of interest" description="Disordered" evidence="2">
    <location>
        <begin position="870"/>
        <end position="917"/>
    </location>
</feature>
<feature type="compositionally biased region" description="Low complexity" evidence="2">
    <location>
        <begin position="906"/>
        <end position="917"/>
    </location>
</feature>
<feature type="region of interest" description="Disordered" evidence="2">
    <location>
        <begin position="110"/>
        <end position="143"/>
    </location>
</feature>
<gene>
    <name evidence="5" type="primary">LOC106806987</name>
</gene>
<keyword evidence="4" id="KW-1185">Reference proteome</keyword>
<dbReference type="InterPro" id="IPR013087">
    <property type="entry name" value="Znf_C2H2_type"/>
</dbReference>
<organism evidence="4 5">
    <name type="scientific">Priapulus caudatus</name>
    <name type="common">Priapulid worm</name>
    <dbReference type="NCBI Taxonomy" id="37621"/>
    <lineage>
        <taxon>Eukaryota</taxon>
        <taxon>Metazoa</taxon>
        <taxon>Ecdysozoa</taxon>
        <taxon>Scalidophora</taxon>
        <taxon>Priapulida</taxon>
        <taxon>Priapulimorpha</taxon>
        <taxon>Priapulimorphida</taxon>
        <taxon>Priapulidae</taxon>
        <taxon>Priapulus</taxon>
    </lineage>
</organism>
<dbReference type="InterPro" id="IPR019525">
    <property type="entry name" value="Nrf1_NLS/DNA-bd_dimer"/>
</dbReference>
<dbReference type="Proteomes" id="UP000695022">
    <property type="component" value="Unplaced"/>
</dbReference>
<dbReference type="Pfam" id="PF10491">
    <property type="entry name" value="Nrf1_DNA-bind"/>
    <property type="match status" value="1"/>
</dbReference>
<evidence type="ECO:0000313" key="5">
    <source>
        <dbReference type="RefSeq" id="XP_014664669.1"/>
    </source>
</evidence>
<name>A0ABM1DXJ8_PRICU</name>
<accession>A0ABM1DXJ8</accession>
<dbReference type="GeneID" id="106806987"/>
<dbReference type="PROSITE" id="PS50157">
    <property type="entry name" value="ZINC_FINGER_C2H2_2"/>
    <property type="match status" value="1"/>
</dbReference>
<keyword evidence="1" id="KW-0479">Metal-binding</keyword>
<feature type="compositionally biased region" description="Acidic residues" evidence="2">
    <location>
        <begin position="434"/>
        <end position="446"/>
    </location>
</feature>
<dbReference type="RefSeq" id="XP_014664669.1">
    <property type="nucleotide sequence ID" value="XM_014809183.1"/>
</dbReference>
<keyword evidence="1" id="KW-0862">Zinc</keyword>
<evidence type="ECO:0000313" key="4">
    <source>
        <dbReference type="Proteomes" id="UP000695022"/>
    </source>
</evidence>
<sequence>MKRKDMRNKMAYLPPLDMNGKAADLDSMTLKELVNFIPHMIKCSTGRNEVGWGKEVFRPPWWPRNQPWIDITKMKPRKEETWRDMFKNVIIKGYTYHNSLDVLYRRRTANRAGMQTRQQATSDRPSPREPPVLQSRLDDEPKQSRLFTHDGAATDANSVSSASLRTQASLLCVPAACVASVQDKSKGGAPVTVLVQDKSKGGAPVAVPVHENPGPPHTAKARKQFNLRPRERDAQTSQVQKLKMQPLVILSQQDLTQPVTVGKQHVTARKLHNESPTSSPPVEERTAANQTPMTSREALYVSDCRMNAVDSVSQKKEQSVISPHKSSSTRKVEDSAGAVGKKRHVSSPRVTITRHQSEPLSPLRSDAEAGMKLRPRSERLGYTVVKMSHRTVSVISPDTPERHKVSSVNRAPIVPMSPRGLRKTFSPPAIRGVDDDDDEDDSDLDDPGMSGITWGLGDSDGSSDIVEFFVCPSCQREFTSIATLEAHTPACQTEEEEMDVMEAEEEEAASDESCYLGYLGLMKKGAERSEVYRNISPSKRVVHESKPFDMSTFSRRAIGSVDVSSVLGKNMHKIVPVVSVQPKVAPYEDFCRAVTTTQTGKLRDRDYLYRCPVVYRRPKGQAPGYTHKMKFTKAQMREWKRTVRTGLNRRARVFLACCKRMQQRVVLHRLSEEVIKMWTTRRPVPVHLYRSCRVVLNNMIDVSLSGSSPGDSPHYAADYTNYPNPTMANREGYPSADISGLPEGSGVPASGAGLPLLFSCHMCGMKKIYEYNAKESITYHMSFVHNGNNDGFFVTHRESVGAAQLMVVEAFDRMSDGGGHALPYQRSSPVTQLLAPHAAASTAGGVDGASASRLPVRDWRPDRSYRSLALGGEPELPHYMSPRPSVSPRVGIAHPMQQQQQRRFPTATQAGGASSAATRKNVVVQLKPLVAARESLKVAVAADNDSDDDVQVITEVISID</sequence>
<proteinExistence type="predicted"/>
<keyword evidence="1" id="KW-0863">Zinc-finger</keyword>